<dbReference type="EMBL" id="AP023215">
    <property type="protein sequence ID" value="BCG49743.1"/>
    <property type="molecule type" value="Genomic_DNA"/>
</dbReference>
<gene>
    <name evidence="1" type="ORF">PADco_3230</name>
</gene>
<name>A0A7R7ABS9_9PROT</name>
<protein>
    <submittedName>
        <fullName evidence="1">Uncharacterized protein</fullName>
    </submittedName>
</protein>
<dbReference type="AlphaFoldDB" id="A0A7R7ABS9"/>
<evidence type="ECO:0000313" key="1">
    <source>
        <dbReference type="EMBL" id="BCG49743.1"/>
    </source>
</evidence>
<dbReference type="Proteomes" id="UP000595708">
    <property type="component" value="Chromosome"/>
</dbReference>
<organism evidence="1 2">
    <name type="scientific">Candidatus Profftella armatura</name>
    <name type="common">Diaphorina cf. continua</name>
    <dbReference type="NCBI Taxonomy" id="2661583"/>
    <lineage>
        <taxon>Bacteria</taxon>
        <taxon>Pseudomonadati</taxon>
        <taxon>Pseudomonadota</taxon>
        <taxon>Betaproteobacteria</taxon>
        <taxon>Candidatus Profftella</taxon>
    </lineage>
</organism>
<evidence type="ECO:0000313" key="2">
    <source>
        <dbReference type="Proteomes" id="UP000595708"/>
    </source>
</evidence>
<keyword evidence="2" id="KW-1185">Reference proteome</keyword>
<proteinExistence type="predicted"/>
<reference evidence="1 2" key="1">
    <citation type="journal article" date="2020" name="Genome Biol. Evol.">
        <title>Comparative Genomics Underlines Multiple Roles of Profftella, an Obligate Symbiont of Psyllids: Providing Toxins, Vitamins, and Carotenoids.</title>
        <authorList>
            <person name="Nakabachi A."/>
            <person name="Piel J."/>
            <person name="Malenovsky I."/>
            <person name="Hirose Y."/>
        </authorList>
    </citation>
    <scope>NUCLEOTIDE SEQUENCE [LARGE SCALE GENOMIC DNA]</scope>
    <source>
        <strain evidence="1 2">Dco</strain>
    </source>
</reference>
<dbReference type="KEGG" id="parm:PADco_3230"/>
<sequence>MMRKIIKNNVIVNDYWKIFYENDRKKENVNFLEDHVIALFYIFEKIFKI</sequence>
<accession>A0A7R7ABS9</accession>